<feature type="region of interest" description="Disordered" evidence="1">
    <location>
        <begin position="160"/>
        <end position="181"/>
    </location>
</feature>
<sequence>MLPYDVLLHLLAFSDTRQLLYLSLVNREFNSAASKLLYSNVTLSPHFSSQEHDSNGLPSCPSQFISALSPTYATLVRELRVGGFLSKAEPPRNKLYSVLQEALTLFTNVQSVTFLPKCWPDNLFREPLNLLQSCRSLKRLAVNASCFDDELASALAISPADNPSSLSSIAEDDGEDDREDLPAPLSKAEILGRTTGLTTLTLSNPTRKILQVLIPYWLSSLSDMLLELHLLHNCGSITPGVLSSALPHLQSLRALSIGLSYSLTDHDIFTSLAQLPCLQTLALNYYPQNTSPPRFPALLALKSFTAHYPRPETRKDSDRLVKWVRKAIRHSPIEILSLVEDFPPLEHRPGPNPNFDGLIDHLVSIHAKRLRILDLRSCFVGHRALERLCLSCEKLDSVRVAGGREILPTFIESASNMSSLHSVSFRIRKFKVFDEVIDDELVAKIMKSSPMLRVIVLNNQRWEGSWSHTEDGDIQLVVNLDKGYLRTNDDSMFHEKEL</sequence>
<comment type="caution">
    <text evidence="3">The sequence shown here is derived from an EMBL/GenBank/DDBJ whole genome shotgun (WGS) entry which is preliminary data.</text>
</comment>
<dbReference type="SUPFAM" id="SSF52047">
    <property type="entry name" value="RNI-like"/>
    <property type="match status" value="1"/>
</dbReference>
<dbReference type="EMBL" id="CM032184">
    <property type="protein sequence ID" value="KAG7094318.1"/>
    <property type="molecule type" value="Genomic_DNA"/>
</dbReference>
<dbReference type="KEGG" id="more:E1B28_007920"/>
<evidence type="ECO:0000313" key="4">
    <source>
        <dbReference type="Proteomes" id="UP001049176"/>
    </source>
</evidence>
<dbReference type="GeneID" id="66076996"/>
<dbReference type="SUPFAM" id="SSF81383">
    <property type="entry name" value="F-box domain"/>
    <property type="match status" value="1"/>
</dbReference>
<dbReference type="Proteomes" id="UP001049176">
    <property type="component" value="Chromosome 4"/>
</dbReference>
<reference evidence="3" key="1">
    <citation type="journal article" date="2021" name="Genome Biol. Evol.">
        <title>The assembled and annotated genome of the fairy-ring fungus Marasmius oreades.</title>
        <authorList>
            <person name="Hiltunen M."/>
            <person name="Ament-Velasquez S.L."/>
            <person name="Johannesson H."/>
        </authorList>
    </citation>
    <scope>NUCLEOTIDE SEQUENCE</scope>
    <source>
        <strain evidence="3">03SP1</strain>
    </source>
</reference>
<dbReference type="CDD" id="cd09917">
    <property type="entry name" value="F-box_SF"/>
    <property type="match status" value="1"/>
</dbReference>
<dbReference type="AlphaFoldDB" id="A0A9P7S4F7"/>
<name>A0A9P7S4F7_9AGAR</name>
<dbReference type="InterPro" id="IPR001810">
    <property type="entry name" value="F-box_dom"/>
</dbReference>
<dbReference type="RefSeq" id="XP_043010788.1">
    <property type="nucleotide sequence ID" value="XM_043152702.1"/>
</dbReference>
<dbReference type="PROSITE" id="PS50181">
    <property type="entry name" value="FBOX"/>
    <property type="match status" value="1"/>
</dbReference>
<keyword evidence="4" id="KW-1185">Reference proteome</keyword>
<organism evidence="3 4">
    <name type="scientific">Marasmius oreades</name>
    <name type="common">fairy-ring Marasmius</name>
    <dbReference type="NCBI Taxonomy" id="181124"/>
    <lineage>
        <taxon>Eukaryota</taxon>
        <taxon>Fungi</taxon>
        <taxon>Dikarya</taxon>
        <taxon>Basidiomycota</taxon>
        <taxon>Agaricomycotina</taxon>
        <taxon>Agaricomycetes</taxon>
        <taxon>Agaricomycetidae</taxon>
        <taxon>Agaricales</taxon>
        <taxon>Marasmiineae</taxon>
        <taxon>Marasmiaceae</taxon>
        <taxon>Marasmius</taxon>
    </lineage>
</organism>
<gene>
    <name evidence="3" type="ORF">E1B28_007920</name>
</gene>
<evidence type="ECO:0000256" key="1">
    <source>
        <dbReference type="SAM" id="MobiDB-lite"/>
    </source>
</evidence>
<proteinExistence type="predicted"/>
<feature type="compositionally biased region" description="Acidic residues" evidence="1">
    <location>
        <begin position="170"/>
        <end position="179"/>
    </location>
</feature>
<evidence type="ECO:0000259" key="2">
    <source>
        <dbReference type="PROSITE" id="PS50181"/>
    </source>
</evidence>
<dbReference type="Gene3D" id="3.80.10.10">
    <property type="entry name" value="Ribonuclease Inhibitor"/>
    <property type="match status" value="1"/>
</dbReference>
<feature type="domain" description="F-box" evidence="2">
    <location>
        <begin position="1"/>
        <end position="41"/>
    </location>
</feature>
<dbReference type="OrthoDB" id="3264508at2759"/>
<protein>
    <recommendedName>
        <fullName evidence="2">F-box domain-containing protein</fullName>
    </recommendedName>
</protein>
<accession>A0A9P7S4F7</accession>
<dbReference type="InterPro" id="IPR036047">
    <property type="entry name" value="F-box-like_dom_sf"/>
</dbReference>
<evidence type="ECO:0000313" key="3">
    <source>
        <dbReference type="EMBL" id="KAG7094318.1"/>
    </source>
</evidence>
<dbReference type="InterPro" id="IPR032675">
    <property type="entry name" value="LRR_dom_sf"/>
</dbReference>